<feature type="transmembrane region" description="Helical" evidence="2">
    <location>
        <begin position="37"/>
        <end position="55"/>
    </location>
</feature>
<keyword evidence="2" id="KW-0472">Membrane</keyword>
<dbReference type="CDD" id="cd07341">
    <property type="entry name" value="M56_BlaR1_MecR1_like"/>
    <property type="match status" value="1"/>
</dbReference>
<evidence type="ECO:0000313" key="4">
    <source>
        <dbReference type="EMBL" id="ALP92919.1"/>
    </source>
</evidence>
<evidence type="ECO:0000256" key="2">
    <source>
        <dbReference type="SAM" id="Phobius"/>
    </source>
</evidence>
<dbReference type="AlphaFoldDB" id="A0A0S2W179"/>
<dbReference type="PANTHER" id="PTHR34978:SF3">
    <property type="entry name" value="SLR0241 PROTEIN"/>
    <property type="match status" value="1"/>
</dbReference>
<dbReference type="RefSeq" id="WP_058117007.1">
    <property type="nucleotide sequence ID" value="NZ_CP011307.1"/>
</dbReference>
<accession>A0A0S2W179</accession>
<dbReference type="PANTHER" id="PTHR34978">
    <property type="entry name" value="POSSIBLE SENSOR-TRANSDUCER PROTEIN BLAR"/>
    <property type="match status" value="1"/>
</dbReference>
<feature type="transmembrane region" description="Helical" evidence="2">
    <location>
        <begin position="7"/>
        <end position="25"/>
    </location>
</feature>
<dbReference type="KEGG" id="ibu:IB211_00524"/>
<keyword evidence="5" id="KW-1185">Reference proteome</keyword>
<keyword evidence="2" id="KW-0812">Transmembrane</keyword>
<feature type="domain" description="Peptidase M56" evidence="3">
    <location>
        <begin position="7"/>
        <end position="314"/>
    </location>
</feature>
<keyword evidence="2" id="KW-1133">Transmembrane helix</keyword>
<organism evidence="4 5">
    <name type="scientific">Intestinimonas butyriciproducens</name>
    <dbReference type="NCBI Taxonomy" id="1297617"/>
    <lineage>
        <taxon>Bacteria</taxon>
        <taxon>Bacillati</taxon>
        <taxon>Bacillota</taxon>
        <taxon>Clostridia</taxon>
        <taxon>Eubacteriales</taxon>
        <taxon>Intestinimonas</taxon>
    </lineage>
</organism>
<feature type="transmembrane region" description="Helical" evidence="2">
    <location>
        <begin position="324"/>
        <end position="345"/>
    </location>
</feature>
<evidence type="ECO:0000256" key="1">
    <source>
        <dbReference type="SAM" id="MobiDB-lite"/>
    </source>
</evidence>
<dbReference type="Pfam" id="PF05569">
    <property type="entry name" value="Peptidase_M56"/>
    <property type="match status" value="1"/>
</dbReference>
<dbReference type="STRING" id="1297617.IB211_00524"/>
<evidence type="ECO:0000259" key="3">
    <source>
        <dbReference type="Pfam" id="PF05569"/>
    </source>
</evidence>
<sequence length="786" mass="85246">MSTLLETLLRLTVLGSLLTGVVLLLERVFRRRLSRAAGYYLWLLVLLRLCLPFGVTLRVPTAEEFPTPAAQTGGAPVQTAPLPGGAELVPAAPRPPVGEAADGTDGASPSPGGTDRGASLRTLLTTPALWTAVWGLGAAVCLGRCVRGYLRFSRAVRRTAEPPCPAARALLRRLDPAGRAALAESPHVPAPMLLGVLRPLIVLPAGVDDPARLEDILRHELVHARRHDLLYKWLTAAVTSLHWFNPLMYLVRREVARRCELSCDEAVLRTLDQRGRRRYGETLLALAAPPPPGMGVLAVTLCEEKAHLRERLVSIAGYRKGGPAAAVLAAILALAVGGCALVGGAETVPPETAPPQETPPEAASALLEDGTGYDLPNGMTLAVPGAVSEELLVFPAGEAELGEAPYLVWVYEKKSYEDGMTDYGSPAGFLFCILRYDQVEYEQNYLAVNGGAGGLDFFARDGAYYYGWGTATDVQYYRSDEGETDAGGQGWKDWKALFEAFPAIQADFIARNGLTACDGGAALGRDFFWPGEHRYVSYHNADYTRSMTLTLSQPAVQGEGGIWCVERWQDNNYGSRYTVLPSTDVPVAEYYADLQEQTGRVHPIQGGQADLLTPEGAALDWLRQEYEGEDISADSIRLLEGAPAGDVWGRLSRVLAQEGTLESFTWAGGAETGLRTYSEPDYYRDEGQQLSLWGVAGTWLYLYAWVEAQPPAALTGAAVRYTAGSGDGVLFLAEGGLVRVDLDGETLWVRPAYDYQSTPYDRMYDICQKWAEYASFLQDISSSARP</sequence>
<reference evidence="5" key="2">
    <citation type="submission" date="2015-04" db="EMBL/GenBank/DDBJ databases">
        <title>A butyrogenic pathway from the amino acid lysine in a human gut commensal.</title>
        <authorList>
            <person name="de Vos W.M."/>
            <person name="Bui N.T.P."/>
            <person name="Plugge C.M."/>
            <person name="Ritari J."/>
        </authorList>
    </citation>
    <scope>NUCLEOTIDE SEQUENCE [LARGE SCALE GENOMIC DNA]</scope>
    <source>
        <strain evidence="5">AF211</strain>
    </source>
</reference>
<proteinExistence type="predicted"/>
<feature type="transmembrane region" description="Helical" evidence="2">
    <location>
        <begin position="128"/>
        <end position="150"/>
    </location>
</feature>
<name>A0A0S2W179_9FIRM</name>
<feature type="region of interest" description="Disordered" evidence="1">
    <location>
        <begin position="66"/>
        <end position="118"/>
    </location>
</feature>
<reference evidence="4 5" key="1">
    <citation type="journal article" date="2015" name="Nat. Commun.">
        <title>Production of butyrate from lysine and the Amadori product fructoselysine by a human gut commensal.</title>
        <authorList>
            <person name="Bui T.P."/>
            <person name="Ritari J."/>
            <person name="Boeren S."/>
            <person name="de Waard P."/>
            <person name="Plugge C.M."/>
            <person name="de Vos W.M."/>
        </authorList>
    </citation>
    <scope>NUCLEOTIDE SEQUENCE [LARGE SCALE GENOMIC DNA]</scope>
    <source>
        <strain evidence="4 5">AF211</strain>
    </source>
</reference>
<dbReference type="eggNOG" id="COG4219">
    <property type="taxonomic scope" value="Bacteria"/>
</dbReference>
<dbReference type="InterPro" id="IPR052173">
    <property type="entry name" value="Beta-lactam_resp_regulator"/>
</dbReference>
<dbReference type="InterPro" id="IPR008756">
    <property type="entry name" value="Peptidase_M56"/>
</dbReference>
<evidence type="ECO:0000313" key="5">
    <source>
        <dbReference type="Proteomes" id="UP000064844"/>
    </source>
</evidence>
<gene>
    <name evidence="4" type="ORF">IB211_00524</name>
</gene>
<dbReference type="EMBL" id="CP011307">
    <property type="protein sequence ID" value="ALP92919.1"/>
    <property type="molecule type" value="Genomic_DNA"/>
</dbReference>
<dbReference type="Proteomes" id="UP000064844">
    <property type="component" value="Chromosome"/>
</dbReference>
<protein>
    <recommendedName>
        <fullName evidence="3">Peptidase M56 domain-containing protein</fullName>
    </recommendedName>
</protein>